<dbReference type="PIR" id="S77042">
    <property type="entry name" value="S77042"/>
</dbReference>
<feature type="compositionally biased region" description="Low complexity" evidence="1">
    <location>
        <begin position="34"/>
        <end position="44"/>
    </location>
</feature>
<reference evidence="2 3" key="1">
    <citation type="journal article" date="1995" name="DNA Res.">
        <title>Sequence analysis of the genome of the unicellular cyanobacterium Synechocystis sp. strain PCC6803. I. Sequence features in the 1 Mb region from map positions 64% to 92% of the genome.</title>
        <authorList>
            <person name="Kaneko T."/>
            <person name="Tanaka A."/>
            <person name="Sato S."/>
            <person name="Kotani H."/>
            <person name="Sazuka T."/>
            <person name="Miyajima N."/>
            <person name="Sugiura M."/>
            <person name="Tabata S."/>
        </authorList>
    </citation>
    <scope>NUCLEOTIDE SEQUENCE [LARGE SCALE GENOMIC DNA]</scope>
    <source>
        <strain evidence="3">ATCC 27184 / PCC 6803 / Kazusa</strain>
    </source>
</reference>
<dbReference type="AlphaFoldDB" id="Q55964"/>
<organism evidence="2 3">
    <name type="scientific">Synechocystis sp. (strain ATCC 27184 / PCC 6803 / Kazusa)</name>
    <dbReference type="NCBI Taxonomy" id="1111708"/>
    <lineage>
        <taxon>Bacteria</taxon>
        <taxon>Bacillati</taxon>
        <taxon>Cyanobacteriota</taxon>
        <taxon>Cyanophyceae</taxon>
        <taxon>Synechococcales</taxon>
        <taxon>Merismopediaceae</taxon>
        <taxon>Synechocystis</taxon>
    </lineage>
</organism>
<feature type="region of interest" description="Disordered" evidence="1">
    <location>
        <begin position="77"/>
        <end position="106"/>
    </location>
</feature>
<evidence type="ECO:0000256" key="1">
    <source>
        <dbReference type="SAM" id="MobiDB-lite"/>
    </source>
</evidence>
<dbReference type="EMBL" id="BA000022">
    <property type="protein sequence ID" value="BAA10734.1"/>
    <property type="molecule type" value="Genomic_DNA"/>
</dbReference>
<feature type="compositionally biased region" description="Gly residues" evidence="1">
    <location>
        <begin position="82"/>
        <end position="98"/>
    </location>
</feature>
<dbReference type="eggNOG" id="ENOG50338C0">
    <property type="taxonomic scope" value="Bacteria"/>
</dbReference>
<feature type="region of interest" description="Disordered" evidence="1">
    <location>
        <begin position="24"/>
        <end position="44"/>
    </location>
</feature>
<dbReference type="KEGG" id="syn:slr0702"/>
<accession>Q55964</accession>
<dbReference type="IntAct" id="Q55964">
    <property type="interactions" value="2"/>
</dbReference>
<gene>
    <name evidence="2" type="ordered locus">slr0702</name>
</gene>
<dbReference type="InParanoid" id="Q55964"/>
<name>Q55964_SYNY3</name>
<evidence type="ECO:0000313" key="3">
    <source>
        <dbReference type="Proteomes" id="UP000001425"/>
    </source>
</evidence>
<reference evidence="2 3" key="2">
    <citation type="journal article" date="1996" name="DNA Res.">
        <title>Sequence analysis of the genome of the unicellular cyanobacterium Synechocystis sp. strain PCC6803. II. Sequence determination of the entire genome and assignment of potential protein-coding regions.</title>
        <authorList>
            <person name="Kaneko T."/>
            <person name="Sato S."/>
            <person name="Kotani H."/>
            <person name="Tanaka A."/>
            <person name="Asamizu E."/>
            <person name="Nakamura Y."/>
            <person name="Miyajima N."/>
            <person name="Hirosawa M."/>
            <person name="Sugiura M."/>
            <person name="Sasamoto S."/>
            <person name="Kimura T."/>
            <person name="Hosouchi T."/>
            <person name="Matsuno A."/>
            <person name="Muraki A."/>
            <person name="Nakazaki N."/>
            <person name="Naruo K."/>
            <person name="Okumura S."/>
            <person name="Shimpo S."/>
            <person name="Takeuchi C."/>
            <person name="Wada T."/>
            <person name="Watanabe A."/>
            <person name="Yamada M."/>
            <person name="Yasuda M."/>
            <person name="Tabata S."/>
        </authorList>
    </citation>
    <scope>NUCLEOTIDE SEQUENCE [LARGE SCALE GENOMIC DNA]</scope>
    <source>
        <strain evidence="3">ATCC 27184 / PCC 6803 / Kazusa</strain>
    </source>
</reference>
<evidence type="ECO:0000313" key="2">
    <source>
        <dbReference type="EMBL" id="BAA10734.1"/>
    </source>
</evidence>
<sequence>MSSNSSSKLGDQQNVGILYNLYSQGQGKSDKQGSKPTLSKSTLLSSLELTTPTLTLGQRGGSVSANAASNLAAITQISSQGKRGGGLPTDKGGGGPPDGKGHGEESVENNLSFPVIFPSGVTPLALRGAMNSLTLTDPYFVPGTRDDYYWFAQKNEGNTWQAYNEQATGAIAIDKVDVGDALESARIELGQFVRIELALFKDIGDPLISDDGQLAYHMEQIDGQGKTEVQGTRYTAASLQQTFASADDAFTQLGDSGLPIYRSDLATVYAPSQVMNLTIQKFEHDPVTGLDWNGDQWVGLGIGTKDYAASTAFGSELAVSGKVISGVSGKPFKFTDAGNYRITFEIEEGASIFLDAGTERYNVAGARGMVIVPDSSNHNGLIYLDIAVPSSVSGTEEVVLGTQDVFKTQFVELAPVS</sequence>
<dbReference type="EnsemblBacteria" id="BAA10734">
    <property type="protein sequence ID" value="BAA10734"/>
    <property type="gene ID" value="BAA10734"/>
</dbReference>
<dbReference type="Proteomes" id="UP000001425">
    <property type="component" value="Chromosome"/>
</dbReference>
<dbReference type="PaxDb" id="1148-1006584"/>
<keyword evidence="3" id="KW-1185">Reference proteome</keyword>
<proteinExistence type="predicted"/>
<protein>
    <submittedName>
        <fullName evidence="2">Slr0702 protein</fullName>
    </submittedName>
</protein>